<evidence type="ECO:0000313" key="23">
    <source>
        <dbReference type="Proteomes" id="UP001107558"/>
    </source>
</evidence>
<protein>
    <recommendedName>
        <fullName evidence="14">G protein-activated inward rectifier potassium channel 3</fullName>
    </recommendedName>
    <alternativeName>
        <fullName evidence="16">Inward rectifier K(+) channel Kir3.3</fullName>
    </alternativeName>
    <alternativeName>
        <fullName evidence="15">Potassium channel, inwardly rectifying subfamily J member 9</fullName>
    </alternativeName>
</protein>
<reference evidence="22" key="1">
    <citation type="submission" date="2021-03" db="EMBL/GenBank/DDBJ databases">
        <title>Chromosome level genome of the anhydrobiotic midge Polypedilum vanderplanki.</title>
        <authorList>
            <person name="Yoshida Y."/>
            <person name="Kikawada T."/>
            <person name="Gusev O."/>
        </authorList>
    </citation>
    <scope>NUCLEOTIDE SEQUENCE</scope>
    <source>
        <strain evidence="22">NIAS01</strain>
        <tissue evidence="22">Whole body or cell culture</tissue>
    </source>
</reference>
<dbReference type="SUPFAM" id="SSF81324">
    <property type="entry name" value="Voltage-gated potassium channels"/>
    <property type="match status" value="1"/>
</dbReference>
<evidence type="ECO:0000256" key="19">
    <source>
        <dbReference type="SAM" id="Phobius"/>
    </source>
</evidence>
<evidence type="ECO:0000256" key="17">
    <source>
        <dbReference type="PIRSR" id="PIRSR005465-1"/>
    </source>
</evidence>
<feature type="domain" description="Potassium channel inwardly rectifying transmembrane" evidence="20">
    <location>
        <begin position="12"/>
        <end position="163"/>
    </location>
</feature>
<organism evidence="22 23">
    <name type="scientific">Polypedilum vanderplanki</name>
    <name type="common">Sleeping chironomid midge</name>
    <dbReference type="NCBI Taxonomy" id="319348"/>
    <lineage>
        <taxon>Eukaryota</taxon>
        <taxon>Metazoa</taxon>
        <taxon>Ecdysozoa</taxon>
        <taxon>Arthropoda</taxon>
        <taxon>Hexapoda</taxon>
        <taxon>Insecta</taxon>
        <taxon>Pterygota</taxon>
        <taxon>Neoptera</taxon>
        <taxon>Endopterygota</taxon>
        <taxon>Diptera</taxon>
        <taxon>Nematocera</taxon>
        <taxon>Chironomoidea</taxon>
        <taxon>Chironomidae</taxon>
        <taxon>Chironominae</taxon>
        <taxon>Polypedilum</taxon>
        <taxon>Polypedilum</taxon>
    </lineage>
</organism>
<dbReference type="Gene3D" id="2.60.40.1400">
    <property type="entry name" value="G protein-activated inward rectifier potassium channel 1"/>
    <property type="match status" value="1"/>
</dbReference>
<dbReference type="PANTHER" id="PTHR11767:SF102">
    <property type="entry name" value="INWARDLY RECTIFYING POTASSIUM CHANNEL 1, ISOFORM F"/>
    <property type="match status" value="1"/>
</dbReference>
<comment type="catalytic activity">
    <reaction evidence="11">
        <text>K(+)(in) = K(+)(out)</text>
        <dbReference type="Rhea" id="RHEA:29463"/>
        <dbReference type="ChEBI" id="CHEBI:29103"/>
    </reaction>
</comment>
<keyword evidence="10 18" id="KW-0407">Ion channel</keyword>
<keyword evidence="3 18" id="KW-0633">Potassium transport</keyword>
<evidence type="ECO:0000256" key="9">
    <source>
        <dbReference type="ARBA" id="ARBA00023136"/>
    </source>
</evidence>
<evidence type="ECO:0000256" key="16">
    <source>
        <dbReference type="ARBA" id="ARBA00081071"/>
    </source>
</evidence>
<evidence type="ECO:0000256" key="5">
    <source>
        <dbReference type="ARBA" id="ARBA00022882"/>
    </source>
</evidence>
<evidence type="ECO:0000256" key="7">
    <source>
        <dbReference type="ARBA" id="ARBA00022989"/>
    </source>
</evidence>
<evidence type="ECO:0000259" key="20">
    <source>
        <dbReference type="Pfam" id="PF01007"/>
    </source>
</evidence>
<accession>A0A9J6BVY0</accession>
<evidence type="ECO:0000256" key="14">
    <source>
        <dbReference type="ARBA" id="ARBA00072191"/>
    </source>
</evidence>
<feature type="site" description="Role in the control of polyamine-mediated channel gating and in the blocking by intracellular magnesium" evidence="17">
    <location>
        <position position="149"/>
    </location>
</feature>
<dbReference type="FunFam" id="1.10.287.70:FF:000019">
    <property type="entry name" value="G protein-activated inward rectifier potassium channel 1"/>
    <property type="match status" value="1"/>
</dbReference>
<dbReference type="GO" id="GO:0034702">
    <property type="term" value="C:monoatomic ion channel complex"/>
    <property type="evidence" value="ECO:0007669"/>
    <property type="project" value="UniProtKB-KW"/>
</dbReference>
<dbReference type="PRINTS" id="PR01320">
    <property type="entry name" value="KIRCHANNEL"/>
</dbReference>
<dbReference type="Gene3D" id="1.10.287.70">
    <property type="match status" value="1"/>
</dbReference>
<comment type="caution">
    <text evidence="22">The sequence shown here is derived from an EMBL/GenBank/DDBJ whole genome shotgun (WGS) entry which is preliminary data.</text>
</comment>
<dbReference type="EMBL" id="JADBJN010000003">
    <property type="protein sequence ID" value="KAG5673864.1"/>
    <property type="molecule type" value="Genomic_DNA"/>
</dbReference>
<proteinExistence type="inferred from homology"/>
<evidence type="ECO:0000313" key="22">
    <source>
        <dbReference type="EMBL" id="KAG5673864.1"/>
    </source>
</evidence>
<keyword evidence="2 18" id="KW-0813">Transport</keyword>
<keyword evidence="7 19" id="KW-1133">Transmembrane helix</keyword>
<dbReference type="Proteomes" id="UP001107558">
    <property type="component" value="Chromosome 3"/>
</dbReference>
<evidence type="ECO:0000256" key="1">
    <source>
        <dbReference type="ARBA" id="ARBA00004141"/>
    </source>
</evidence>
<evidence type="ECO:0000256" key="13">
    <source>
        <dbReference type="ARBA" id="ARBA00062687"/>
    </source>
</evidence>
<comment type="similarity">
    <text evidence="12">Belongs to the inward rectifier-type potassium channel (TC 1.A.2.1) family. KCNJ9 subfamily.</text>
</comment>
<keyword evidence="8 18" id="KW-0406">Ion transport</keyword>
<evidence type="ECO:0000256" key="15">
    <source>
        <dbReference type="ARBA" id="ARBA00076077"/>
    </source>
</evidence>
<dbReference type="Pfam" id="PF01007">
    <property type="entry name" value="IRK"/>
    <property type="match status" value="1"/>
</dbReference>
<evidence type="ECO:0000256" key="4">
    <source>
        <dbReference type="ARBA" id="ARBA00022692"/>
    </source>
</evidence>
<dbReference type="GO" id="GO:0034765">
    <property type="term" value="P:regulation of monoatomic ion transmembrane transport"/>
    <property type="evidence" value="ECO:0007669"/>
    <property type="project" value="TreeGrafter"/>
</dbReference>
<comment type="subcellular location">
    <subcellularLocation>
        <location evidence="1 18">Membrane</location>
        <topology evidence="1 18">Multi-pass membrane protein</topology>
    </subcellularLocation>
</comment>
<dbReference type="InterPro" id="IPR040445">
    <property type="entry name" value="Kir_TM"/>
</dbReference>
<dbReference type="OrthoDB" id="273257at2759"/>
<keyword evidence="6 18" id="KW-0630">Potassium</keyword>
<dbReference type="GO" id="GO:0005242">
    <property type="term" value="F:inward rectifier potassium channel activity"/>
    <property type="evidence" value="ECO:0007669"/>
    <property type="project" value="InterPro"/>
</dbReference>
<dbReference type="Pfam" id="PF17655">
    <property type="entry name" value="IRK_C"/>
    <property type="match status" value="1"/>
</dbReference>
<evidence type="ECO:0000256" key="8">
    <source>
        <dbReference type="ARBA" id="ARBA00023065"/>
    </source>
</evidence>
<sequence>MGDLEKSDRIVFKRGKVNAVKLNVGRHYSRYFKDIFTSVVDAQWRYSLSIFACGFITSWAFFACLWYLMAYYHGDIDYYKRWMVSDDRDKFEKENPTPCVRNLYNFTSAFLFSIETQFSIGYGFRYITESCVTGPVLLVCQAVWGTLIEAFLMGFVIAKFARPKKRAQNIRFSKNAVICHRNGVPHLMFRIVDTRKSHIVQAQVRARMLSRKMTREGELINFYQQDLKLNAAEECDNYVLLMWPTIVIHRIDSSSPLYDMSPQDLKREQFEIIVMLEGGVESTGLATQARTSYKPNEILWGHRFLTITNFNEQSSEFEVDYSKFHMTYEVETPLYSAKVLDQIKEEEEYEFEKNDHEKALSIIQSSIYKNGHVKFAY</sequence>
<dbReference type="AlphaFoldDB" id="A0A9J6BVY0"/>
<dbReference type="InterPro" id="IPR016449">
    <property type="entry name" value="K_chnl_inward-rec_Kir"/>
</dbReference>
<dbReference type="GO" id="GO:1990573">
    <property type="term" value="P:potassium ion import across plasma membrane"/>
    <property type="evidence" value="ECO:0007669"/>
    <property type="project" value="TreeGrafter"/>
</dbReference>
<gene>
    <name evidence="22" type="ORF">PVAND_003875</name>
</gene>
<feature type="transmembrane region" description="Helical" evidence="19">
    <location>
        <begin position="46"/>
        <end position="72"/>
    </location>
</feature>
<dbReference type="GO" id="GO:0005886">
    <property type="term" value="C:plasma membrane"/>
    <property type="evidence" value="ECO:0007669"/>
    <property type="project" value="TreeGrafter"/>
</dbReference>
<keyword evidence="5 18" id="KW-0851">Voltage-gated channel</keyword>
<feature type="domain" description="Inward rectifier potassium channel C-terminal" evidence="21">
    <location>
        <begin position="170"/>
        <end position="344"/>
    </location>
</feature>
<dbReference type="InterPro" id="IPR041647">
    <property type="entry name" value="IRK_C"/>
</dbReference>
<evidence type="ECO:0000256" key="3">
    <source>
        <dbReference type="ARBA" id="ARBA00022538"/>
    </source>
</evidence>
<dbReference type="PIRSF" id="PIRSF005465">
    <property type="entry name" value="GIRK_kir"/>
    <property type="match status" value="1"/>
</dbReference>
<evidence type="ECO:0000256" key="12">
    <source>
        <dbReference type="ARBA" id="ARBA00061604"/>
    </source>
</evidence>
<keyword evidence="9 19" id="KW-0472">Membrane</keyword>
<dbReference type="InterPro" id="IPR014756">
    <property type="entry name" value="Ig_E-set"/>
</dbReference>
<comment type="subunit">
    <text evidence="13">Associates with KCNJ3/GIRK1 to form a G-protein-activated heteromultimer pore-forming unit. Interacts (via PDZ-binding motif) with SNX27 (via PDZ domain); the interaction is required when endocytosed to prevent degradation in lysosomes and promote recycling to the plasma membrane.</text>
</comment>
<keyword evidence="4 18" id="KW-0812">Transmembrane</keyword>
<dbReference type="PANTHER" id="PTHR11767">
    <property type="entry name" value="INWARD RECTIFIER POTASSIUM CHANNEL"/>
    <property type="match status" value="1"/>
</dbReference>
<dbReference type="SUPFAM" id="SSF81296">
    <property type="entry name" value="E set domains"/>
    <property type="match status" value="1"/>
</dbReference>
<dbReference type="InterPro" id="IPR013518">
    <property type="entry name" value="K_chnl_inward-rec_Kir_cyto"/>
</dbReference>
<evidence type="ECO:0000256" key="10">
    <source>
        <dbReference type="ARBA" id="ARBA00023303"/>
    </source>
</evidence>
<evidence type="ECO:0000256" key="2">
    <source>
        <dbReference type="ARBA" id="ARBA00022448"/>
    </source>
</evidence>
<evidence type="ECO:0000256" key="11">
    <source>
        <dbReference type="ARBA" id="ARBA00034430"/>
    </source>
</evidence>
<name>A0A9J6BVY0_POLVA</name>
<keyword evidence="23" id="KW-1185">Reference proteome</keyword>
<evidence type="ECO:0000256" key="6">
    <source>
        <dbReference type="ARBA" id="ARBA00022958"/>
    </source>
</evidence>
<evidence type="ECO:0000256" key="18">
    <source>
        <dbReference type="RuleBase" id="RU003822"/>
    </source>
</evidence>
<evidence type="ECO:0000259" key="21">
    <source>
        <dbReference type="Pfam" id="PF17655"/>
    </source>
</evidence>
<feature type="transmembrane region" description="Helical" evidence="19">
    <location>
        <begin position="136"/>
        <end position="158"/>
    </location>
</feature>
<dbReference type="FunFam" id="2.60.40.1400:FF:000001">
    <property type="entry name" value="G protein-activated inward rectifier potassium channel 2"/>
    <property type="match status" value="1"/>
</dbReference>